<dbReference type="InterPro" id="IPR000792">
    <property type="entry name" value="Tscrpt_reg_LuxR_C"/>
</dbReference>
<evidence type="ECO:0000256" key="3">
    <source>
        <dbReference type="ARBA" id="ARBA00023163"/>
    </source>
</evidence>
<dbReference type="RefSeq" id="WP_343877261.1">
    <property type="nucleotide sequence ID" value="NZ_BAAAIJ010000003.1"/>
</dbReference>
<evidence type="ECO:0000313" key="6">
    <source>
        <dbReference type="Proteomes" id="UP001597307"/>
    </source>
</evidence>
<comment type="caution">
    <text evidence="5">The sequence shown here is derived from an EMBL/GenBank/DDBJ whole genome shotgun (WGS) entry which is preliminary data.</text>
</comment>
<dbReference type="PRINTS" id="PR00038">
    <property type="entry name" value="HTHLUXR"/>
</dbReference>
<keyword evidence="6" id="KW-1185">Reference proteome</keyword>
<keyword evidence="1" id="KW-0805">Transcription regulation</keyword>
<dbReference type="Proteomes" id="UP001597307">
    <property type="component" value="Unassembled WGS sequence"/>
</dbReference>
<dbReference type="SMART" id="SM00421">
    <property type="entry name" value="HTH_LUXR"/>
    <property type="match status" value="1"/>
</dbReference>
<dbReference type="InterPro" id="IPR036388">
    <property type="entry name" value="WH-like_DNA-bd_sf"/>
</dbReference>
<proteinExistence type="predicted"/>
<sequence>MDTRVVLARTACAAGLVDEAIALVGKIISESNDEFDIVAAATLVPPPVDPLCRARVHLLTAEAVTRVRTPELRERLEARLKETVDHFRPAGLVAAATMDHLARAGDRPALLDAIAGFSGEAASRLDRSRLHLLLGSQALMDGRFTSALVHVEAASSLGGPGSDACYLDPVFRFALARARGEGLEKMVLIVRDALEGLPFAAQGWLALALIAAGQRAEASRLWEFIAPHADSVPAEASEFLIATVSNAEVCAGLGDRPTAERLYDRLLPYSGQHAIAFATSPYEGPVDLALGRLARVLGRSALARDQLRSAVAECRAIYAPAHEASALLELAKLESPGTRSRAECAAGARAIADQIGLQPLLAELVDLESVSPTGPLTPRESEIVEIVATGMTNAEIAERLFISERTVENHMSRAMLKVGVTSRTALGVWSRTQRDNPSRLHD</sequence>
<evidence type="ECO:0000256" key="1">
    <source>
        <dbReference type="ARBA" id="ARBA00023015"/>
    </source>
</evidence>
<evidence type="ECO:0000256" key="2">
    <source>
        <dbReference type="ARBA" id="ARBA00023125"/>
    </source>
</evidence>
<gene>
    <name evidence="5" type="ORF">ACFSFX_01290</name>
</gene>
<name>A0ABW4Q520_9MICC</name>
<dbReference type="SUPFAM" id="SSF46894">
    <property type="entry name" value="C-terminal effector domain of the bipartite response regulators"/>
    <property type="match status" value="1"/>
</dbReference>
<dbReference type="PANTHER" id="PTHR44688:SF16">
    <property type="entry name" value="DNA-BINDING TRANSCRIPTIONAL ACTIVATOR DEVR_DOSR"/>
    <property type="match status" value="1"/>
</dbReference>
<organism evidence="5 6">
    <name type="scientific">Arthrobacter flavus</name>
    <dbReference type="NCBI Taxonomy" id="95172"/>
    <lineage>
        <taxon>Bacteria</taxon>
        <taxon>Bacillati</taxon>
        <taxon>Actinomycetota</taxon>
        <taxon>Actinomycetes</taxon>
        <taxon>Micrococcales</taxon>
        <taxon>Micrococcaceae</taxon>
        <taxon>Arthrobacter</taxon>
    </lineage>
</organism>
<feature type="domain" description="HTH luxR-type" evidence="4">
    <location>
        <begin position="369"/>
        <end position="434"/>
    </location>
</feature>
<dbReference type="CDD" id="cd06170">
    <property type="entry name" value="LuxR_C_like"/>
    <property type="match status" value="1"/>
</dbReference>
<dbReference type="PANTHER" id="PTHR44688">
    <property type="entry name" value="DNA-BINDING TRANSCRIPTIONAL ACTIVATOR DEVR_DOSR"/>
    <property type="match status" value="1"/>
</dbReference>
<dbReference type="PROSITE" id="PS00622">
    <property type="entry name" value="HTH_LUXR_1"/>
    <property type="match status" value="1"/>
</dbReference>
<protein>
    <submittedName>
        <fullName evidence="5">LuxR C-terminal-related transcriptional regulator</fullName>
    </submittedName>
</protein>
<reference evidence="6" key="1">
    <citation type="journal article" date="2019" name="Int. J. Syst. Evol. Microbiol.">
        <title>The Global Catalogue of Microorganisms (GCM) 10K type strain sequencing project: providing services to taxonomists for standard genome sequencing and annotation.</title>
        <authorList>
            <consortium name="The Broad Institute Genomics Platform"/>
            <consortium name="The Broad Institute Genome Sequencing Center for Infectious Disease"/>
            <person name="Wu L."/>
            <person name="Ma J."/>
        </authorList>
    </citation>
    <scope>NUCLEOTIDE SEQUENCE [LARGE SCALE GENOMIC DNA]</scope>
    <source>
        <strain evidence="6">JCM 11496</strain>
    </source>
</reference>
<dbReference type="Gene3D" id="1.10.10.10">
    <property type="entry name" value="Winged helix-like DNA-binding domain superfamily/Winged helix DNA-binding domain"/>
    <property type="match status" value="1"/>
</dbReference>
<dbReference type="PROSITE" id="PS50043">
    <property type="entry name" value="HTH_LUXR_2"/>
    <property type="match status" value="1"/>
</dbReference>
<keyword evidence="2" id="KW-0238">DNA-binding</keyword>
<evidence type="ECO:0000259" key="4">
    <source>
        <dbReference type="PROSITE" id="PS50043"/>
    </source>
</evidence>
<keyword evidence="3" id="KW-0804">Transcription</keyword>
<dbReference type="InterPro" id="IPR016032">
    <property type="entry name" value="Sig_transdc_resp-reg_C-effctor"/>
</dbReference>
<evidence type="ECO:0000313" key="5">
    <source>
        <dbReference type="EMBL" id="MFD1845229.1"/>
    </source>
</evidence>
<accession>A0ABW4Q520</accession>
<dbReference type="Pfam" id="PF00196">
    <property type="entry name" value="GerE"/>
    <property type="match status" value="1"/>
</dbReference>
<dbReference type="EMBL" id="JBHUGA010000003">
    <property type="protein sequence ID" value="MFD1845229.1"/>
    <property type="molecule type" value="Genomic_DNA"/>
</dbReference>